<evidence type="ECO:0000256" key="12">
    <source>
        <dbReference type="SAM" id="SignalP"/>
    </source>
</evidence>
<sequence length="1067" mass="117500">MKKRVMLILSCLLLSIGYIAAQTTKISGTVVDELGEPAIGASVVVKGTSIGTITNVDGSFSLNVSADKKTLVISLIGMKTKEVAAGTNLKITLENDSQLLDEVMVVAYGTAKKSSFTGSASVVNSDKISSRPITSALSAIEGNATGVQVSTTTGQPGESVGIRIRGFGSVNASNAPLYILDGSIYNGNLASINPSDIESMTILKDAASTSLYGSSAGNGVVLITTKKGRQGAGVTLNVTQGWSNRAYADYAKVDAYEYYPLQWQMLKNSGVTGGKSQAEAAEIASRDIVSTLKYNPFVGIADGEVVGLDGKLNPGATNLKWGDDLDFEDAAFGNGYRQEYSLGYSSKTDKSDTYSSVSYLDDKGYMMKTNFNRMSARLNHNITPVKWFKSGVNLAYARSQSNYSSSTSGNSSAYSNLTRFVRVMAPIYPVHRHDLNTGAYLDAAGNPTTNPKEYIWDYAGARLSGNGRDALAETDYNSRQFNRNDASGRTYITLTPITNLTLTANYSIDGTDYRARVYENPLVGDGTAGPGRLALTSTRSTTQTLNQLIGYNKAIGKHHIDVLAGHETYIYSYEYLYSMKVGEVFSGVHEFPNFTTISSVSSYTDTYKKEGYLARLNYDYDNRYYGSFSYRHDGTSRFSKDSRWGDFWSYGASWRISEEKFMQDINWIDNLKLRVSYGETGVDRTLDADGDNDYYPYQTLYDLGINNGPDAGVYFSTLSNKNLVWETQISKDAALEFALFGKLSGAIEYFQKDSKDLLFNVHVPTSTGASSLLQNIGKVRNSGIELEVNYQVFKNNDWAVNIGANATRITNKILKMPDENKENGLIDGSKKLMEGSSIYEFWLRQWYGVDPANGDGLYLLDTDAYNKEKGTLTAAIEKTVQEIDGVPVTNSYSYAKYDFSGTAIPKWFGGFNFNVAYKAFSLGAVFSYQLGGKTLDNMYLNMMDMTNYGYAMSIDVRKAWQAEGDVTDVPRLDKTAVHNTNVGQSYSTRWLVSTDYLNLRSVNLSYTLPKNLLNKVQIRETKLTFNAENLFMLKARQGLNPQQNFNGITYNVYMPARTFTLGLNMSF</sequence>
<evidence type="ECO:0000256" key="7">
    <source>
        <dbReference type="ARBA" id="ARBA00023136"/>
    </source>
</evidence>
<proteinExistence type="inferred from homology"/>
<dbReference type="PROSITE" id="PS52016">
    <property type="entry name" value="TONB_DEPENDENT_REC_3"/>
    <property type="match status" value="1"/>
</dbReference>
<dbReference type="Pfam" id="PF00593">
    <property type="entry name" value="TonB_dep_Rec_b-barrel"/>
    <property type="match status" value="1"/>
</dbReference>
<evidence type="ECO:0000259" key="14">
    <source>
        <dbReference type="Pfam" id="PF07715"/>
    </source>
</evidence>
<dbReference type="Gene3D" id="2.60.40.1120">
    <property type="entry name" value="Carboxypeptidase-like, regulatory domain"/>
    <property type="match status" value="1"/>
</dbReference>
<evidence type="ECO:0000256" key="6">
    <source>
        <dbReference type="ARBA" id="ARBA00023077"/>
    </source>
</evidence>
<dbReference type="EMBL" id="JBHSGN010000060">
    <property type="protein sequence ID" value="MFC4673629.1"/>
    <property type="molecule type" value="Genomic_DNA"/>
</dbReference>
<evidence type="ECO:0000256" key="10">
    <source>
        <dbReference type="PROSITE-ProRule" id="PRU01360"/>
    </source>
</evidence>
<evidence type="ECO:0000256" key="2">
    <source>
        <dbReference type="ARBA" id="ARBA00022448"/>
    </source>
</evidence>
<evidence type="ECO:0000313" key="16">
    <source>
        <dbReference type="Proteomes" id="UP001596023"/>
    </source>
</evidence>
<dbReference type="InterPro" id="IPR039426">
    <property type="entry name" value="TonB-dep_rcpt-like"/>
</dbReference>
<evidence type="ECO:0000256" key="4">
    <source>
        <dbReference type="ARBA" id="ARBA00022692"/>
    </source>
</evidence>
<comment type="caution">
    <text evidence="15">The sequence shown here is derived from an EMBL/GenBank/DDBJ whole genome shotgun (WGS) entry which is preliminary data.</text>
</comment>
<dbReference type="NCBIfam" id="TIGR04057">
    <property type="entry name" value="SusC_RagA_signa"/>
    <property type="match status" value="1"/>
</dbReference>
<comment type="similarity">
    <text evidence="10 11">Belongs to the TonB-dependent receptor family.</text>
</comment>
<feature type="signal peptide" evidence="12">
    <location>
        <begin position="1"/>
        <end position="21"/>
    </location>
</feature>
<dbReference type="PANTHER" id="PTHR30069">
    <property type="entry name" value="TONB-DEPENDENT OUTER MEMBRANE RECEPTOR"/>
    <property type="match status" value="1"/>
</dbReference>
<reference evidence="16" key="1">
    <citation type="journal article" date="2019" name="Int. J. Syst. Evol. Microbiol.">
        <title>The Global Catalogue of Microorganisms (GCM) 10K type strain sequencing project: providing services to taxonomists for standard genome sequencing and annotation.</title>
        <authorList>
            <consortium name="The Broad Institute Genomics Platform"/>
            <consortium name="The Broad Institute Genome Sequencing Center for Infectious Disease"/>
            <person name="Wu L."/>
            <person name="Ma J."/>
        </authorList>
    </citation>
    <scope>NUCLEOTIDE SEQUENCE [LARGE SCALE GENOMIC DNA]</scope>
    <source>
        <strain evidence="16">CCUG 66188</strain>
    </source>
</reference>
<evidence type="ECO:0000313" key="15">
    <source>
        <dbReference type="EMBL" id="MFC4673629.1"/>
    </source>
</evidence>
<dbReference type="InterPro" id="IPR008969">
    <property type="entry name" value="CarboxyPept-like_regulatory"/>
</dbReference>
<keyword evidence="3 10" id="KW-1134">Transmembrane beta strand</keyword>
<keyword evidence="16" id="KW-1185">Reference proteome</keyword>
<dbReference type="Gene3D" id="2.40.170.20">
    <property type="entry name" value="TonB-dependent receptor, beta-barrel domain"/>
    <property type="match status" value="1"/>
</dbReference>
<feature type="chain" id="PRO_5046595730" evidence="12">
    <location>
        <begin position="22"/>
        <end position="1067"/>
    </location>
</feature>
<dbReference type="SUPFAM" id="SSF56935">
    <property type="entry name" value="Porins"/>
    <property type="match status" value="1"/>
</dbReference>
<dbReference type="InterPro" id="IPR037066">
    <property type="entry name" value="Plug_dom_sf"/>
</dbReference>
<dbReference type="InterPro" id="IPR023997">
    <property type="entry name" value="TonB-dep_OMP_SusC/RagA_CS"/>
</dbReference>
<organism evidence="15 16">
    <name type="scientific">Dysgonomonas termitidis</name>
    <dbReference type="NCBI Taxonomy" id="1516126"/>
    <lineage>
        <taxon>Bacteria</taxon>
        <taxon>Pseudomonadati</taxon>
        <taxon>Bacteroidota</taxon>
        <taxon>Bacteroidia</taxon>
        <taxon>Bacteroidales</taxon>
        <taxon>Dysgonomonadaceae</taxon>
        <taxon>Dysgonomonas</taxon>
    </lineage>
</organism>
<dbReference type="Pfam" id="PF07715">
    <property type="entry name" value="Plug"/>
    <property type="match status" value="1"/>
</dbReference>
<evidence type="ECO:0000256" key="1">
    <source>
        <dbReference type="ARBA" id="ARBA00004571"/>
    </source>
</evidence>
<keyword evidence="7 10" id="KW-0472">Membrane</keyword>
<dbReference type="InterPro" id="IPR000531">
    <property type="entry name" value="Beta-barrel_TonB"/>
</dbReference>
<gene>
    <name evidence="15" type="ORF">ACFO6W_07990</name>
</gene>
<protein>
    <submittedName>
        <fullName evidence="15">SusC/RagA family TonB-linked outer membrane protein</fullName>
    </submittedName>
</protein>
<evidence type="ECO:0000256" key="9">
    <source>
        <dbReference type="ARBA" id="ARBA00023237"/>
    </source>
</evidence>
<dbReference type="Proteomes" id="UP001596023">
    <property type="component" value="Unassembled WGS sequence"/>
</dbReference>
<accession>A0ABV9KTY2</accession>
<keyword evidence="5 12" id="KW-0732">Signal</keyword>
<dbReference type="RefSeq" id="WP_379995093.1">
    <property type="nucleotide sequence ID" value="NZ_JBHSGN010000060.1"/>
</dbReference>
<dbReference type="InterPro" id="IPR023996">
    <property type="entry name" value="TonB-dep_OMP_SusC/RagA"/>
</dbReference>
<keyword evidence="8" id="KW-0675">Receptor</keyword>
<dbReference type="PANTHER" id="PTHR30069:SF29">
    <property type="entry name" value="HEMOGLOBIN AND HEMOGLOBIN-HAPTOGLOBIN-BINDING PROTEIN 1-RELATED"/>
    <property type="match status" value="1"/>
</dbReference>
<dbReference type="InterPro" id="IPR012910">
    <property type="entry name" value="Plug_dom"/>
</dbReference>
<evidence type="ECO:0000256" key="3">
    <source>
        <dbReference type="ARBA" id="ARBA00022452"/>
    </source>
</evidence>
<keyword evidence="6 11" id="KW-0798">TonB box</keyword>
<keyword evidence="9 10" id="KW-0998">Cell outer membrane</keyword>
<evidence type="ECO:0000256" key="8">
    <source>
        <dbReference type="ARBA" id="ARBA00023170"/>
    </source>
</evidence>
<comment type="subcellular location">
    <subcellularLocation>
        <location evidence="1 10">Cell outer membrane</location>
        <topology evidence="1 10">Multi-pass membrane protein</topology>
    </subcellularLocation>
</comment>
<name>A0ABV9KTY2_9BACT</name>
<keyword evidence="2 10" id="KW-0813">Transport</keyword>
<keyword evidence="4 10" id="KW-0812">Transmembrane</keyword>
<dbReference type="NCBIfam" id="TIGR04056">
    <property type="entry name" value="OMP_RagA_SusC"/>
    <property type="match status" value="1"/>
</dbReference>
<dbReference type="Gene3D" id="2.170.130.10">
    <property type="entry name" value="TonB-dependent receptor, plug domain"/>
    <property type="match status" value="1"/>
</dbReference>
<dbReference type="SUPFAM" id="SSF49464">
    <property type="entry name" value="Carboxypeptidase regulatory domain-like"/>
    <property type="match status" value="1"/>
</dbReference>
<feature type="domain" description="TonB-dependent receptor-like beta-barrel" evidence="13">
    <location>
        <begin position="455"/>
        <end position="1030"/>
    </location>
</feature>
<feature type="domain" description="TonB-dependent receptor plug" evidence="14">
    <location>
        <begin position="113"/>
        <end position="220"/>
    </location>
</feature>
<evidence type="ECO:0000256" key="5">
    <source>
        <dbReference type="ARBA" id="ARBA00022729"/>
    </source>
</evidence>
<dbReference type="InterPro" id="IPR036942">
    <property type="entry name" value="Beta-barrel_TonB_sf"/>
</dbReference>
<evidence type="ECO:0000256" key="11">
    <source>
        <dbReference type="RuleBase" id="RU003357"/>
    </source>
</evidence>
<evidence type="ECO:0000259" key="13">
    <source>
        <dbReference type="Pfam" id="PF00593"/>
    </source>
</evidence>
<dbReference type="Pfam" id="PF13715">
    <property type="entry name" value="CarbopepD_reg_2"/>
    <property type="match status" value="1"/>
</dbReference>